<sequence length="185" mass="20691">MTFSRFLVSSSRAALAARPATSAHLARAAPLSTSAIRLSKPTESEQASKAHHHERTPEELQHETARSHAKERNDESKMSSSPNDTPTESEDVAHAHRNHEHESPETLAHKTTKKVWESTTERSQGKSKRCHQVAFRTCANGFTSNCISHSIDSPPFCFPLNDVRAADRRAHDKLVWTLPRHCVRS</sequence>
<dbReference type="OrthoDB" id="2555115at2759"/>
<reference evidence="2 3" key="1">
    <citation type="journal article" date="2018" name="Mol. Biol. Evol.">
        <title>Broad Genomic Sampling Reveals a Smut Pathogenic Ancestry of the Fungal Clade Ustilaginomycotina.</title>
        <authorList>
            <person name="Kijpornyongpan T."/>
            <person name="Mondo S.J."/>
            <person name="Barry K."/>
            <person name="Sandor L."/>
            <person name="Lee J."/>
            <person name="Lipzen A."/>
            <person name="Pangilinan J."/>
            <person name="LaButti K."/>
            <person name="Hainaut M."/>
            <person name="Henrissat B."/>
            <person name="Grigoriev I.V."/>
            <person name="Spatafora J.W."/>
            <person name="Aime M.C."/>
        </authorList>
    </citation>
    <scope>NUCLEOTIDE SEQUENCE [LARGE SCALE GENOMIC DNA]</scope>
    <source>
        <strain evidence="2 3">MCA 5214</strain>
    </source>
</reference>
<keyword evidence="3" id="KW-1185">Reference proteome</keyword>
<gene>
    <name evidence="2" type="ORF">BDZ90DRAFT_176071</name>
</gene>
<dbReference type="Proteomes" id="UP000245884">
    <property type="component" value="Unassembled WGS sequence"/>
</dbReference>
<dbReference type="AlphaFoldDB" id="A0A316UPX5"/>
<evidence type="ECO:0000313" key="2">
    <source>
        <dbReference type="EMBL" id="PWN27346.1"/>
    </source>
</evidence>
<proteinExistence type="predicted"/>
<protein>
    <submittedName>
        <fullName evidence="2">Uncharacterized protein</fullName>
    </submittedName>
</protein>
<evidence type="ECO:0000313" key="3">
    <source>
        <dbReference type="Proteomes" id="UP000245884"/>
    </source>
</evidence>
<accession>A0A316UPX5</accession>
<dbReference type="EMBL" id="KZ819668">
    <property type="protein sequence ID" value="PWN27346.1"/>
    <property type="molecule type" value="Genomic_DNA"/>
</dbReference>
<dbReference type="RefSeq" id="XP_025361958.1">
    <property type="nucleotide sequence ID" value="XM_025503730.1"/>
</dbReference>
<feature type="compositionally biased region" description="Basic and acidic residues" evidence="1">
    <location>
        <begin position="91"/>
        <end position="124"/>
    </location>
</feature>
<feature type="compositionally biased region" description="Basic and acidic residues" evidence="1">
    <location>
        <begin position="55"/>
        <end position="77"/>
    </location>
</feature>
<feature type="region of interest" description="Disordered" evidence="1">
    <location>
        <begin position="1"/>
        <end position="128"/>
    </location>
</feature>
<feature type="compositionally biased region" description="Low complexity" evidence="1">
    <location>
        <begin position="1"/>
        <end position="31"/>
    </location>
</feature>
<organism evidence="2 3">
    <name type="scientific">Jaminaea rosea</name>
    <dbReference type="NCBI Taxonomy" id="1569628"/>
    <lineage>
        <taxon>Eukaryota</taxon>
        <taxon>Fungi</taxon>
        <taxon>Dikarya</taxon>
        <taxon>Basidiomycota</taxon>
        <taxon>Ustilaginomycotina</taxon>
        <taxon>Exobasidiomycetes</taxon>
        <taxon>Microstromatales</taxon>
        <taxon>Microstromatales incertae sedis</taxon>
        <taxon>Jaminaea</taxon>
    </lineage>
</organism>
<name>A0A316UPX5_9BASI</name>
<dbReference type="GeneID" id="37025553"/>
<evidence type="ECO:0000256" key="1">
    <source>
        <dbReference type="SAM" id="MobiDB-lite"/>
    </source>
</evidence>